<accession>A0A1L5PVQ0</accession>
<organism evidence="1 2">
    <name type="scientific">Pseudomonas putida</name>
    <name type="common">Arthrobacter siderocapsulatus</name>
    <dbReference type="NCBI Taxonomy" id="303"/>
    <lineage>
        <taxon>Bacteria</taxon>
        <taxon>Pseudomonadati</taxon>
        <taxon>Pseudomonadota</taxon>
        <taxon>Gammaproteobacteria</taxon>
        <taxon>Pseudomonadales</taxon>
        <taxon>Pseudomonadaceae</taxon>
        <taxon>Pseudomonas</taxon>
    </lineage>
</organism>
<name>A0A1L5PVQ0_PSEPU</name>
<protein>
    <submittedName>
        <fullName evidence="1">Uncharacterized protein</fullName>
    </submittedName>
</protein>
<dbReference type="Gene3D" id="2.80.10.50">
    <property type="match status" value="1"/>
</dbReference>
<evidence type="ECO:0000313" key="1">
    <source>
        <dbReference type="EMBL" id="APO84248.1"/>
    </source>
</evidence>
<dbReference type="EMBL" id="CP018743">
    <property type="protein sequence ID" value="APO84248.1"/>
    <property type="molecule type" value="Genomic_DNA"/>
</dbReference>
<dbReference type="AlphaFoldDB" id="A0A1L5PVQ0"/>
<dbReference type="Proteomes" id="UP000185146">
    <property type="component" value="Chromosome"/>
</dbReference>
<reference evidence="1 2" key="1">
    <citation type="submission" date="2016-12" db="EMBL/GenBank/DDBJ databases">
        <title>Draft Genome Sequence of Mercury Resistant Pseudomonas DRA525.</title>
        <authorList>
            <person name="Drace K.M."/>
        </authorList>
    </citation>
    <scope>NUCLEOTIDE SEQUENCE [LARGE SCALE GENOMIC DNA]</scope>
    <source>
        <strain evidence="1 2">DRA525</strain>
    </source>
</reference>
<proteinExistence type="predicted"/>
<gene>
    <name evidence="1" type="ORF">BL240_23480</name>
</gene>
<evidence type="ECO:0000313" key="2">
    <source>
        <dbReference type="Proteomes" id="UP000185146"/>
    </source>
</evidence>
<sequence>MLSCLAGEAGNYSNFLLCKLDADTGALDPGFGDNGVKIVPIPQAVQTEIVGSSVNQSPQLPDGKHRQLVSRGMAQFELTGELDPAFNENGVLRSFPKSSYEYQTMNIMPYMSAGKHEGFLMSGVFNLGGYGRGWVGAIDSEGKLLRDFGGDGEVHFMKLPDHELTNLVMEPMLQVDDYLYVAGSGGHELFPKFIYRLHRDGRIDESYNDGKPVFLEVGAAKVFHLVQDGDGILIGIWGVEATGGIIRYDAAGKRDLSFGQGGWLNMPVKYMDPVSLTIREYEGSKIVEVLGGRYLLRHRIE</sequence>